<organism evidence="2 3">
    <name type="scientific">Mycobacterium kiyosense</name>
    <dbReference type="NCBI Taxonomy" id="2871094"/>
    <lineage>
        <taxon>Bacteria</taxon>
        <taxon>Bacillati</taxon>
        <taxon>Actinomycetota</taxon>
        <taxon>Actinomycetes</taxon>
        <taxon>Mycobacteriales</taxon>
        <taxon>Mycobacteriaceae</taxon>
        <taxon>Mycobacterium</taxon>
    </lineage>
</organism>
<dbReference type="RefSeq" id="WP_236977165.1">
    <property type="nucleotide sequence ID" value="NZ_BRXE01000001.1"/>
</dbReference>
<sequence>MAEQARADAIAAADKQWRAYTEPLLELGGQVAEMWPEVDDDPQLRAELLWFLYSEIGAGFMTVAWANDHHPDFFPCWGQVFNNGGNINPDGVYYMTPIDDSGVYKLAGFRGTLRVVDLQLGDGSVFAWGKLNDDFSFGPTLANYDLDDDVTIDDAGWFEVILSARRPDGWTGDWWPLPPKTNYLLVRQFAYDWINEVDARIAVDRLDTPAAKPRRTAEEIQGMLARVPEFMYASLKTLDVPIHAESGLGAPGLVNNLVKIDYAPDQAGRAGQWYIAGRFDLQPDEALILEIAPGECRYWNLQLANEVTNTLDFYNRLIGINGSQAEPDAAGVFRVVVCDRDPGVWNWLDTVGHRRGFLWGRMDRTNDYEPKAKLVKFADVRAELGPQVRDVTPAQREAEIRKRRMGAQLRRRW</sequence>
<dbReference type="EMBL" id="BRZI01000002">
    <property type="protein sequence ID" value="GLD28773.1"/>
    <property type="molecule type" value="Genomic_DNA"/>
</dbReference>
<proteinExistence type="predicted"/>
<dbReference type="EMBL" id="BRXE01000001">
    <property type="protein sequence ID" value="GLB80969.1"/>
    <property type="molecule type" value="Genomic_DNA"/>
</dbReference>
<dbReference type="Proteomes" id="UP001165663">
    <property type="component" value="Unassembled WGS sequence"/>
</dbReference>
<accession>A0A9P3UW22</accession>
<dbReference type="GeneID" id="83627302"/>
<evidence type="ECO:0000313" key="3">
    <source>
        <dbReference type="Proteomes" id="UP001064782"/>
    </source>
</evidence>
<evidence type="ECO:0000313" key="2">
    <source>
        <dbReference type="EMBL" id="GLD28773.1"/>
    </source>
</evidence>
<dbReference type="Proteomes" id="UP001064782">
    <property type="component" value="Unassembled WGS sequence"/>
</dbReference>
<reference evidence="2" key="1">
    <citation type="submission" date="2022-08" db="EMBL/GenBank/DDBJ databases">
        <title>Mycobacterium kiyosense sp. nov., scotochromogenic slow-glowing species isolated from respiratory specimens.</title>
        <authorList>
            <person name="Fukano H."/>
            <person name="Kazumi Y."/>
            <person name="Sakagami N."/>
            <person name="Ato M."/>
            <person name="Mitarai S."/>
            <person name="Hoshino Y."/>
        </authorList>
    </citation>
    <scope>NUCLEOTIDE SEQUENCE</scope>
    <source>
        <strain evidence="2">1413</strain>
        <strain evidence="1">SRL2020-028</strain>
    </source>
</reference>
<gene>
    <name evidence="2" type="ORF">Mkiyose1413_06560</name>
    <name evidence="1" type="ORF">SRL2020028_02250</name>
</gene>
<keyword evidence="3" id="KW-1185">Reference proteome</keyword>
<evidence type="ECO:0008006" key="4">
    <source>
        <dbReference type="Google" id="ProtNLM"/>
    </source>
</evidence>
<name>A0A9P3UW22_9MYCO</name>
<evidence type="ECO:0000313" key="1">
    <source>
        <dbReference type="EMBL" id="GLB80969.1"/>
    </source>
</evidence>
<protein>
    <recommendedName>
        <fullName evidence="4">DUF1214 domain-containing protein</fullName>
    </recommendedName>
</protein>
<dbReference type="AlphaFoldDB" id="A0A9P3UW22"/>
<comment type="caution">
    <text evidence="2">The sequence shown here is derived from an EMBL/GenBank/DDBJ whole genome shotgun (WGS) entry which is preliminary data.</text>
</comment>